<proteinExistence type="predicted"/>
<keyword evidence="2" id="KW-1133">Transmembrane helix</keyword>
<keyword evidence="4" id="KW-1185">Reference proteome</keyword>
<dbReference type="Proteomes" id="UP001260072">
    <property type="component" value="Unassembled WGS sequence"/>
</dbReference>
<dbReference type="RefSeq" id="WP_310521309.1">
    <property type="nucleotide sequence ID" value="NZ_BAABBS010000001.1"/>
</dbReference>
<sequence length="191" mass="20597">MLHLEQAGTALLTGLWTPLVVALITAAASVTIALANVRADDLRRAERLGQVLAQMDPSPEREVVSTVRDDLAVAWALREAAPVDRRMRRAAVVLGVLGAVALFGAIMVGLYVGLGYGRVSDWFFWVYYSAGLALLLGSALLRRFARRHADAWIAEERARRGLRPALHTGVASERTPKASGESAPSSDRPAD</sequence>
<comment type="caution">
    <text evidence="3">The sequence shown here is derived from an EMBL/GenBank/DDBJ whole genome shotgun (WGS) entry which is preliminary data.</text>
</comment>
<keyword evidence="2" id="KW-0472">Membrane</keyword>
<evidence type="ECO:0000256" key="2">
    <source>
        <dbReference type="SAM" id="Phobius"/>
    </source>
</evidence>
<name>A0ABU1FNV9_9MICO</name>
<feature type="transmembrane region" description="Helical" evidence="2">
    <location>
        <begin position="15"/>
        <end position="37"/>
    </location>
</feature>
<accession>A0ABU1FNV9</accession>
<evidence type="ECO:0000313" key="3">
    <source>
        <dbReference type="EMBL" id="MDR5692970.1"/>
    </source>
</evidence>
<evidence type="ECO:0000313" key="4">
    <source>
        <dbReference type="Proteomes" id="UP001260072"/>
    </source>
</evidence>
<feature type="region of interest" description="Disordered" evidence="1">
    <location>
        <begin position="164"/>
        <end position="191"/>
    </location>
</feature>
<organism evidence="3 4">
    <name type="scientific">Agromyces indicus</name>
    <dbReference type="NCBI Taxonomy" id="758919"/>
    <lineage>
        <taxon>Bacteria</taxon>
        <taxon>Bacillati</taxon>
        <taxon>Actinomycetota</taxon>
        <taxon>Actinomycetes</taxon>
        <taxon>Micrococcales</taxon>
        <taxon>Microbacteriaceae</taxon>
        <taxon>Agromyces</taxon>
    </lineage>
</organism>
<dbReference type="EMBL" id="JAVKGS010000003">
    <property type="protein sequence ID" value="MDR5692970.1"/>
    <property type="molecule type" value="Genomic_DNA"/>
</dbReference>
<keyword evidence="2" id="KW-0812">Transmembrane</keyword>
<protein>
    <submittedName>
        <fullName evidence="3">Uncharacterized protein</fullName>
    </submittedName>
</protein>
<reference evidence="4" key="1">
    <citation type="submission" date="2023-07" db="EMBL/GenBank/DDBJ databases">
        <title>Description of three actinobacteria isolated from air of manufacturing shop in a pharmaceutical factory.</title>
        <authorList>
            <person name="Zhang D.-F."/>
        </authorList>
    </citation>
    <scope>NUCLEOTIDE SEQUENCE [LARGE SCALE GENOMIC DNA]</scope>
    <source>
        <strain evidence="4">CCTCC AB 2011122</strain>
    </source>
</reference>
<feature type="transmembrane region" description="Helical" evidence="2">
    <location>
        <begin position="91"/>
        <end position="116"/>
    </location>
</feature>
<gene>
    <name evidence="3" type="ORF">RH861_12935</name>
</gene>
<feature type="transmembrane region" description="Helical" evidence="2">
    <location>
        <begin position="122"/>
        <end position="141"/>
    </location>
</feature>
<evidence type="ECO:0000256" key="1">
    <source>
        <dbReference type="SAM" id="MobiDB-lite"/>
    </source>
</evidence>